<name>A0A4R8MWB7_LEPME</name>
<accession>A0A4R8MWB7</accession>
<protein>
    <submittedName>
        <fullName evidence="2">Transporter family protein</fullName>
    </submittedName>
</protein>
<reference evidence="2 3" key="1">
    <citation type="submission" date="2019-03" db="EMBL/GenBank/DDBJ databases">
        <title>Genomic Encyclopedia of Archaeal and Bacterial Type Strains, Phase II (KMG-II): from individual species to whole genera.</title>
        <authorList>
            <person name="Goeker M."/>
        </authorList>
    </citation>
    <scope>NUCLEOTIDE SEQUENCE [LARGE SCALE GENOMIC DNA]</scope>
    <source>
        <strain evidence="2 3">DSM 21537</strain>
    </source>
</reference>
<comment type="caution">
    <text evidence="2">The sequence shown here is derived from an EMBL/GenBank/DDBJ whole genome shotgun (WGS) entry which is preliminary data.</text>
</comment>
<gene>
    <name evidence="2" type="ORF">CLV96_0701</name>
</gene>
<keyword evidence="1" id="KW-1133">Transmembrane helix</keyword>
<evidence type="ECO:0000256" key="1">
    <source>
        <dbReference type="SAM" id="Phobius"/>
    </source>
</evidence>
<proteinExistence type="predicted"/>
<feature type="transmembrane region" description="Helical" evidence="1">
    <location>
        <begin position="67"/>
        <end position="87"/>
    </location>
</feature>
<dbReference type="AlphaFoldDB" id="A0A4R8MWB7"/>
<keyword evidence="1" id="KW-0812">Transmembrane</keyword>
<dbReference type="Proteomes" id="UP000294684">
    <property type="component" value="Unassembled WGS sequence"/>
</dbReference>
<organism evidence="2 3">
    <name type="scientific">Leptospira meyeri</name>
    <dbReference type="NCBI Taxonomy" id="29508"/>
    <lineage>
        <taxon>Bacteria</taxon>
        <taxon>Pseudomonadati</taxon>
        <taxon>Spirochaetota</taxon>
        <taxon>Spirochaetia</taxon>
        <taxon>Leptospirales</taxon>
        <taxon>Leptospiraceae</taxon>
        <taxon>Leptospira</taxon>
    </lineage>
</organism>
<keyword evidence="1" id="KW-0472">Membrane</keyword>
<evidence type="ECO:0000313" key="2">
    <source>
        <dbReference type="EMBL" id="TDY71732.1"/>
    </source>
</evidence>
<feature type="transmembrane region" description="Helical" evidence="1">
    <location>
        <begin position="36"/>
        <end position="55"/>
    </location>
</feature>
<feature type="transmembrane region" description="Helical" evidence="1">
    <location>
        <begin position="6"/>
        <end position="24"/>
    </location>
</feature>
<dbReference type="EMBL" id="SORO01000001">
    <property type="protein sequence ID" value="TDY71732.1"/>
    <property type="molecule type" value="Genomic_DNA"/>
</dbReference>
<dbReference type="GeneID" id="79826049"/>
<dbReference type="OrthoDB" id="8445880at2"/>
<evidence type="ECO:0000313" key="3">
    <source>
        <dbReference type="Proteomes" id="UP000294684"/>
    </source>
</evidence>
<dbReference type="STRING" id="1193051.LEP1GSC017_3263"/>
<feature type="transmembrane region" description="Helical" evidence="1">
    <location>
        <begin position="94"/>
        <end position="116"/>
    </location>
</feature>
<feature type="transmembrane region" description="Helical" evidence="1">
    <location>
        <begin position="122"/>
        <end position="145"/>
    </location>
</feature>
<sequence length="150" mass="15996">MELRTILIGGVFPALLLGMETVIMKLSLRAGISLPIYLVFVGFSIFCYGVVFAFQSGMKDVTLNGGLFAFLMGLSWSTAIYCMSYGISVLKLPVSVIAPLTNSNAIVAVILGAIVFSEWRDLNFVKVLIGTVLIVVGGVVVSSSLQPNGR</sequence>
<keyword evidence="3" id="KW-1185">Reference proteome</keyword>
<dbReference type="RefSeq" id="WP_004788295.1">
    <property type="nucleotide sequence ID" value="NZ_SORO01000001.1"/>
</dbReference>